<feature type="domain" description="Antitoxin SocA-like Panacea" evidence="1">
    <location>
        <begin position="7"/>
        <end position="43"/>
    </location>
</feature>
<name>E4UB99_LIBSC</name>
<evidence type="ECO:0000313" key="2">
    <source>
        <dbReference type="EMBL" id="ADR52578.1"/>
    </source>
</evidence>
<evidence type="ECO:0000259" key="1">
    <source>
        <dbReference type="Pfam" id="PF13274"/>
    </source>
</evidence>
<dbReference type="InterPro" id="IPR025272">
    <property type="entry name" value="SocA_Panacea"/>
</dbReference>
<dbReference type="EMBL" id="CP002371">
    <property type="protein sequence ID" value="ADR52578.1"/>
    <property type="molecule type" value="Genomic_DNA"/>
</dbReference>
<dbReference type="GeneID" id="96894570"/>
<reference evidence="2 3" key="3">
    <citation type="journal article" date="2011" name="PLoS ONE">
        <title>The Complete Genome Sequence of 'Candidatus Liberibacter solanacearum', the Bacterium Associated with Potato Zebra Chip Disease.</title>
        <authorList>
            <person name="Lin H."/>
            <person name="Lou B."/>
            <person name="Glynn J.M."/>
            <person name="Doddapaneni H."/>
            <person name="Civerolo E.L."/>
            <person name="Chen C."/>
            <person name="Duan Y."/>
            <person name="Zhou L."/>
            <person name="Vahling C.M."/>
        </authorList>
    </citation>
    <scope>NUCLEOTIDE SEQUENCE [LARGE SCALE GENOMIC DNA]</scope>
    <source>
        <strain evidence="2 3">CLso-ZC1</strain>
    </source>
</reference>
<evidence type="ECO:0000313" key="3">
    <source>
        <dbReference type="Proteomes" id="UP000007038"/>
    </source>
</evidence>
<dbReference type="Pfam" id="PF13274">
    <property type="entry name" value="SocA_Panacea"/>
    <property type="match status" value="1"/>
</dbReference>
<dbReference type="eggNOG" id="COG3600">
    <property type="taxonomic scope" value="Bacteria"/>
</dbReference>
<organism evidence="2 3">
    <name type="scientific">Liberibacter solanacearum (strain CLso-ZC1)</name>
    <dbReference type="NCBI Taxonomy" id="658172"/>
    <lineage>
        <taxon>Bacteria</taxon>
        <taxon>Pseudomonadati</taxon>
        <taxon>Pseudomonadota</taxon>
        <taxon>Alphaproteobacteria</taxon>
        <taxon>Hyphomicrobiales</taxon>
        <taxon>Rhizobiaceae</taxon>
        <taxon>Liberibacter</taxon>
    </lineage>
</organism>
<reference key="2">
    <citation type="submission" date="2010-11" db="EMBL/GenBank/DDBJ databases">
        <authorList>
            <person name="Lin H."/>
            <person name="Doddapaneni H.V."/>
            <person name="Lou B."/>
            <person name="Civerolo E.L."/>
            <person name="Chen C."/>
            <person name="Duan Y."/>
            <person name="Zhou L."/>
            <person name="Glynn J."/>
        </authorList>
    </citation>
    <scope>NUCLEOTIDE SEQUENCE</scope>
    <source>
        <strain>CLso-ZC1</strain>
    </source>
</reference>
<dbReference type="RefSeq" id="WP_013462234.1">
    <property type="nucleotide sequence ID" value="NC_014774.1"/>
</dbReference>
<dbReference type="AlphaFoldDB" id="E4UB99"/>
<sequence length="47" mass="5706">MSSEEFGEIDQKDRNILDDVFEFYGQFSTWKLRNMTHTEAPWKDAYE</sequence>
<gene>
    <name evidence="2" type="ordered locus">CKC_04145</name>
</gene>
<reference evidence="3" key="1">
    <citation type="submission" date="2010-11" db="EMBL/GenBank/DDBJ databases">
        <title>Complete genome sequence of Candidatus Liberibacter solanacearum CLso-ZC1.</title>
        <authorList>
            <person name="Lin H."/>
            <person name="Doddapaneni H.V."/>
            <person name="Lou B."/>
            <person name="Civerolo E.L."/>
            <person name="Chen C."/>
            <person name="Duan Y."/>
            <person name="Zhou L."/>
            <person name="Glynn J."/>
        </authorList>
    </citation>
    <scope>NUCLEOTIDE SEQUENCE [LARGE SCALE GENOMIC DNA]</scope>
    <source>
        <strain evidence="3">CLso-ZC1</strain>
    </source>
</reference>
<proteinExistence type="predicted"/>
<protein>
    <recommendedName>
        <fullName evidence="1">Antitoxin SocA-like Panacea domain-containing protein</fullName>
    </recommendedName>
</protein>
<dbReference type="Proteomes" id="UP000007038">
    <property type="component" value="Chromosome"/>
</dbReference>
<dbReference type="KEGG" id="lso:CKC_04145"/>
<dbReference type="HOGENOM" id="CLU_3169830_0_0_5"/>
<accession>E4UB99</accession>